<proteinExistence type="predicted"/>
<organism evidence="1">
    <name type="scientific">Oscillatoriales cyanobacterium SpSt-418</name>
    <dbReference type="NCBI Taxonomy" id="2282169"/>
    <lineage>
        <taxon>Bacteria</taxon>
        <taxon>Bacillati</taxon>
        <taxon>Cyanobacteriota</taxon>
        <taxon>Cyanophyceae</taxon>
        <taxon>Oscillatoriophycideae</taxon>
        <taxon>Oscillatoriales</taxon>
    </lineage>
</organism>
<evidence type="ECO:0000313" key="1">
    <source>
        <dbReference type="EMBL" id="HFM97309.1"/>
    </source>
</evidence>
<comment type="caution">
    <text evidence="1">The sequence shown here is derived from an EMBL/GenBank/DDBJ whole genome shotgun (WGS) entry which is preliminary data.</text>
</comment>
<accession>A0A7C3KBX0</accession>
<protein>
    <submittedName>
        <fullName evidence="1">Uncharacterized protein</fullName>
    </submittedName>
</protein>
<reference evidence="1" key="1">
    <citation type="journal article" date="2020" name="mSystems">
        <title>Genome- and Community-Level Interaction Insights into Carbon Utilization and Element Cycling Functions of Hydrothermarchaeota in Hydrothermal Sediment.</title>
        <authorList>
            <person name="Zhou Z."/>
            <person name="Liu Y."/>
            <person name="Xu W."/>
            <person name="Pan J."/>
            <person name="Luo Z.H."/>
            <person name="Li M."/>
        </authorList>
    </citation>
    <scope>NUCLEOTIDE SEQUENCE [LARGE SCALE GENOMIC DNA]</scope>
    <source>
        <strain evidence="1">SpSt-418</strain>
    </source>
</reference>
<dbReference type="EMBL" id="DSRU01000069">
    <property type="protein sequence ID" value="HFM97309.1"/>
    <property type="molecule type" value="Genomic_DNA"/>
</dbReference>
<dbReference type="AlphaFoldDB" id="A0A7C3KBX0"/>
<name>A0A7C3KBX0_9CYAN</name>
<gene>
    <name evidence="1" type="ORF">ENR64_05985</name>
</gene>
<sequence length="76" mass="8876">MNPAFVPVGELQTYVFTGMQDDGSIAVYLHWQQYCDRRTNKNLYFGYFSYQGSRFTIKTRVSSNKKNQIAFAMLMT</sequence>